<protein>
    <submittedName>
        <fullName evidence="15">Methyl-accepting chemotaxis protein</fullName>
    </submittedName>
</protein>
<evidence type="ECO:0000256" key="5">
    <source>
        <dbReference type="ARBA" id="ARBA00022692"/>
    </source>
</evidence>
<dbReference type="PRINTS" id="PR00260">
    <property type="entry name" value="CHEMTRNSDUCR"/>
</dbReference>
<evidence type="ECO:0000259" key="12">
    <source>
        <dbReference type="PROSITE" id="PS50111"/>
    </source>
</evidence>
<dbReference type="CDD" id="cd11386">
    <property type="entry name" value="MCP_signal"/>
    <property type="match status" value="1"/>
</dbReference>
<keyword evidence="4" id="KW-0145">Chemotaxis</keyword>
<accession>A0ABW7NQQ4</accession>
<organism evidence="15 16">
    <name type="scientific">Pseudomonas syringae pv. tagetis</name>
    <dbReference type="NCBI Taxonomy" id="129140"/>
    <lineage>
        <taxon>Bacteria</taxon>
        <taxon>Pseudomonadati</taxon>
        <taxon>Pseudomonadota</taxon>
        <taxon>Gammaproteobacteria</taxon>
        <taxon>Pseudomonadales</taxon>
        <taxon>Pseudomonadaceae</taxon>
        <taxon>Pseudomonas</taxon>
    </lineage>
</organism>
<evidence type="ECO:0000259" key="14">
    <source>
        <dbReference type="PROSITE" id="PS51753"/>
    </source>
</evidence>
<evidence type="ECO:0000259" key="13">
    <source>
        <dbReference type="PROSITE" id="PS50885"/>
    </source>
</evidence>
<evidence type="ECO:0000256" key="9">
    <source>
        <dbReference type="ARBA" id="ARBA00029447"/>
    </source>
</evidence>
<evidence type="ECO:0000313" key="15">
    <source>
        <dbReference type="EMBL" id="MFH7517220.1"/>
    </source>
</evidence>
<evidence type="ECO:0000256" key="8">
    <source>
        <dbReference type="ARBA" id="ARBA00023224"/>
    </source>
</evidence>
<reference evidence="15 16" key="1">
    <citation type="submission" date="2023-08" db="EMBL/GenBank/DDBJ databases">
        <title>Genomic and mutational analysis of Pseudomonas syringae pv. tagetis EB037 pathogenicity on sunflower.</title>
        <authorList>
            <person name="Maul J.E."/>
        </authorList>
    </citation>
    <scope>NUCLEOTIDE SEQUENCE [LARGE SCALE GENOMIC DNA]</scope>
    <source>
        <strain evidence="15 16">EB037_T1</strain>
    </source>
</reference>
<sequence>MSSATSGLLSNMTVRAKLMFGFGVLILMLLLMAYTGKEATDSLKRRAERSGDIAQFSSTARDMRIERLVYFLKADDAQAAKWLEALERTERQLATMSPRFKTPNNIELLKEAQTTMQRYRGFYGRSVEATREREQLRTQAGASGETINGFLTKVAEAANGENGSATERQKLPELFISVQKMRTAFRSYTASPSKNGEDTVRQAIGQVGARVEALRNTNLPTAEVQGLAASVAVYSGQLEALVVAQTKVDEAQGGITTSIATILGITDKMTAIQNELRTSDAEKAQQKILLWLTLSALLSVLAAWLITRSIVHPLKETVEIVEVVAGGDFTYKTVVTRSDELGTLQGSMLRMTAGLRSLISEMKDGVVQVASAAEELSAVTEQTSAGVNAQKLETEQIATAMQQMTATTHEVSRNAAQAVNTAQIASQLALKGGQVVDRTRSQIETLAREMNMTRTAMAALRGNTQSIGGVLDVIKTVADQTNLLALNAAIEAARAGEAGRGFAVVADEVRGLAVRTRTSTDEIALLINELQTSTHHMGQVLEQNLALTDSSVELSTQASEMLQSITASVHEIEVMNEQIAVATEQQSNVGDEIGRGVTNVRDISDQTAAASEETATSSVELARVSARLQEMTNRFII</sequence>
<dbReference type="Pfam" id="PF16591">
    <property type="entry name" value="HBM"/>
    <property type="match status" value="1"/>
</dbReference>
<evidence type="ECO:0000256" key="11">
    <source>
        <dbReference type="SAM" id="Phobius"/>
    </source>
</evidence>
<dbReference type="SMART" id="SM00283">
    <property type="entry name" value="MA"/>
    <property type="match status" value="1"/>
</dbReference>
<dbReference type="PROSITE" id="PS50885">
    <property type="entry name" value="HAMP"/>
    <property type="match status" value="1"/>
</dbReference>
<comment type="subcellular location">
    <subcellularLocation>
        <location evidence="1">Cell membrane</location>
    </subcellularLocation>
</comment>
<evidence type="ECO:0000256" key="3">
    <source>
        <dbReference type="ARBA" id="ARBA00022481"/>
    </source>
</evidence>
<dbReference type="InterPro" id="IPR004090">
    <property type="entry name" value="Chemotax_Me-accpt_rcpt"/>
</dbReference>
<dbReference type="SUPFAM" id="SSF58104">
    <property type="entry name" value="Methyl-accepting chemotaxis protein (MCP) signaling domain"/>
    <property type="match status" value="1"/>
</dbReference>
<dbReference type="InterPro" id="IPR004089">
    <property type="entry name" value="MCPsignal_dom"/>
</dbReference>
<dbReference type="InterPro" id="IPR003660">
    <property type="entry name" value="HAMP_dom"/>
</dbReference>
<feature type="transmembrane region" description="Helical" evidence="11">
    <location>
        <begin position="288"/>
        <end position="306"/>
    </location>
</feature>
<dbReference type="InterPro" id="IPR032255">
    <property type="entry name" value="HBM"/>
</dbReference>
<evidence type="ECO:0000256" key="7">
    <source>
        <dbReference type="ARBA" id="ARBA00023136"/>
    </source>
</evidence>
<comment type="caution">
    <text evidence="15">The sequence shown here is derived from an EMBL/GenBank/DDBJ whole genome shotgun (WGS) entry which is preliminary data.</text>
</comment>
<evidence type="ECO:0000256" key="1">
    <source>
        <dbReference type="ARBA" id="ARBA00004236"/>
    </source>
</evidence>
<evidence type="ECO:0000256" key="10">
    <source>
        <dbReference type="PROSITE-ProRule" id="PRU00284"/>
    </source>
</evidence>
<feature type="domain" description="Methyl-accepting transducer" evidence="12">
    <location>
        <begin position="365"/>
        <end position="601"/>
    </location>
</feature>
<feature type="transmembrane region" description="Helical" evidence="11">
    <location>
        <begin position="18"/>
        <end position="36"/>
    </location>
</feature>
<keyword evidence="7 11" id="KW-0472">Membrane</keyword>
<proteinExistence type="inferred from homology"/>
<name>A0ABW7NQQ4_9PSED</name>
<keyword evidence="5 11" id="KW-0812">Transmembrane</keyword>
<dbReference type="SMART" id="SM01358">
    <property type="entry name" value="HBM"/>
    <property type="match status" value="1"/>
</dbReference>
<dbReference type="Pfam" id="PF00672">
    <property type="entry name" value="HAMP"/>
    <property type="match status" value="1"/>
</dbReference>
<dbReference type="PROSITE" id="PS51753">
    <property type="entry name" value="HBM"/>
    <property type="match status" value="1"/>
</dbReference>
<keyword evidence="16" id="KW-1185">Reference proteome</keyword>
<keyword evidence="3" id="KW-0488">Methylation</keyword>
<dbReference type="PANTHER" id="PTHR32089:SF120">
    <property type="entry name" value="METHYL-ACCEPTING CHEMOTAXIS PROTEIN TLPQ"/>
    <property type="match status" value="1"/>
</dbReference>
<dbReference type="EMBL" id="JAVCQK010000012">
    <property type="protein sequence ID" value="MFH7517220.1"/>
    <property type="molecule type" value="Genomic_DNA"/>
</dbReference>
<dbReference type="SMART" id="SM00304">
    <property type="entry name" value="HAMP"/>
    <property type="match status" value="1"/>
</dbReference>
<evidence type="ECO:0000256" key="2">
    <source>
        <dbReference type="ARBA" id="ARBA00022475"/>
    </source>
</evidence>
<keyword evidence="8 10" id="KW-0807">Transducer</keyword>
<keyword evidence="6 11" id="KW-1133">Transmembrane helix</keyword>
<comment type="similarity">
    <text evidence="9">Belongs to the methyl-accepting chemotaxis (MCP) protein family.</text>
</comment>
<dbReference type="Pfam" id="PF00015">
    <property type="entry name" value="MCPsignal"/>
    <property type="match status" value="1"/>
</dbReference>
<evidence type="ECO:0000313" key="16">
    <source>
        <dbReference type="Proteomes" id="UP001610657"/>
    </source>
</evidence>
<feature type="domain" description="HBM" evidence="14">
    <location>
        <begin position="45"/>
        <end position="281"/>
    </location>
</feature>
<dbReference type="PROSITE" id="PS50111">
    <property type="entry name" value="CHEMOTAXIS_TRANSDUC_2"/>
    <property type="match status" value="1"/>
</dbReference>
<evidence type="ECO:0000256" key="6">
    <source>
        <dbReference type="ARBA" id="ARBA00022989"/>
    </source>
</evidence>
<keyword evidence="2" id="KW-1003">Cell membrane</keyword>
<dbReference type="Gene3D" id="1.20.1440.210">
    <property type="match status" value="2"/>
</dbReference>
<evidence type="ECO:0000256" key="4">
    <source>
        <dbReference type="ARBA" id="ARBA00022500"/>
    </source>
</evidence>
<feature type="domain" description="HAMP" evidence="13">
    <location>
        <begin position="308"/>
        <end position="360"/>
    </location>
</feature>
<dbReference type="CDD" id="cd06225">
    <property type="entry name" value="HAMP"/>
    <property type="match status" value="1"/>
</dbReference>
<dbReference type="Proteomes" id="UP001610657">
    <property type="component" value="Unassembled WGS sequence"/>
</dbReference>
<gene>
    <name evidence="15" type="ORF">RA271_18805</name>
</gene>
<dbReference type="Gene3D" id="1.10.287.950">
    <property type="entry name" value="Methyl-accepting chemotaxis protein"/>
    <property type="match status" value="1"/>
</dbReference>
<dbReference type="PANTHER" id="PTHR32089">
    <property type="entry name" value="METHYL-ACCEPTING CHEMOTAXIS PROTEIN MCPB"/>
    <property type="match status" value="1"/>
</dbReference>